<dbReference type="SUPFAM" id="SSF55267">
    <property type="entry name" value="tRNA-intron endonuclease N-terminal domain-like"/>
    <property type="match status" value="2"/>
</dbReference>
<protein>
    <submittedName>
        <fullName evidence="3">tRNA-intron lyase</fullName>
        <ecNumber evidence="3">4.6.1.16</ecNumber>
    </submittedName>
</protein>
<keyword evidence="3" id="KW-0456">Lyase</keyword>
<dbReference type="NCBIfam" id="TIGR00324">
    <property type="entry name" value="endA"/>
    <property type="match status" value="1"/>
</dbReference>
<dbReference type="InterPro" id="IPR036167">
    <property type="entry name" value="tRNA_intron_Endo_cat-like_sf"/>
</dbReference>
<dbReference type="AlphaFoldDB" id="A0A7J3M1W2"/>
<organism evidence="3">
    <name type="scientific">Archaeoglobus fulgidus</name>
    <dbReference type="NCBI Taxonomy" id="2234"/>
    <lineage>
        <taxon>Archaea</taxon>
        <taxon>Methanobacteriati</taxon>
        <taxon>Methanobacteriota</taxon>
        <taxon>Archaeoglobi</taxon>
        <taxon>Archaeoglobales</taxon>
        <taxon>Archaeoglobaceae</taxon>
        <taxon>Archaeoglobus</taxon>
    </lineage>
</organism>
<dbReference type="Pfam" id="PF01974">
    <property type="entry name" value="tRNA_int_endo"/>
    <property type="match status" value="1"/>
</dbReference>
<sequence length="303" mass="35270">MIGNLCEDCAVIDTCKEIERQGFGVKRGEKIYLHPIEALYLQLNGKAKFAEFEKLVNWVQAKVPNFPEVYFVYSDLRAKGYKAKPQDEFIVARRKFYPISEKKEVDFEILLEKLEKEKSFIVAIVDEESEVTYYELFEAEIKGEQVESLPKITGKILNDRVIVENADLFKKYFYGNLIGNSVILSIFESLYLCEIGALEIDLNKLRGVAEKIKDFDEKYEIYKDLKRRGFVVKTGFKFGCDFRIYRKVESIEDLPHSEFLVLIAKKALRLQELARAIRVANAVRKKLLVALRGRYILFDRVKV</sequence>
<evidence type="ECO:0000259" key="1">
    <source>
        <dbReference type="Pfam" id="PF01974"/>
    </source>
</evidence>
<dbReference type="Gene3D" id="3.40.1170.20">
    <property type="entry name" value="tRNA intron endonuclease, N-terminal domain"/>
    <property type="match status" value="1"/>
</dbReference>
<feature type="domain" description="tRNA intron endonuclease N-terminal" evidence="2">
    <location>
        <begin position="153"/>
        <end position="203"/>
    </location>
</feature>
<dbReference type="CDD" id="cd22363">
    <property type="entry name" value="tRNA-intron_lyase_C"/>
    <property type="match status" value="1"/>
</dbReference>
<dbReference type="SUPFAM" id="SSF53032">
    <property type="entry name" value="tRNA-intron endonuclease catalytic domain-like"/>
    <property type="match status" value="2"/>
</dbReference>
<feature type="domain" description="tRNA intron endonuclease N-terminal" evidence="2">
    <location>
        <begin position="16"/>
        <end position="48"/>
    </location>
</feature>
<dbReference type="GO" id="GO:0000213">
    <property type="term" value="F:tRNA-intron lyase activity"/>
    <property type="evidence" value="ECO:0007669"/>
    <property type="project" value="UniProtKB-EC"/>
</dbReference>
<dbReference type="InterPro" id="IPR006676">
    <property type="entry name" value="tRNA_splic"/>
</dbReference>
<dbReference type="GO" id="GO:0006388">
    <property type="term" value="P:tRNA splicing, via endonucleolytic cleavage and ligation"/>
    <property type="evidence" value="ECO:0007669"/>
    <property type="project" value="InterPro"/>
</dbReference>
<accession>A0A7J3M1W2</accession>
<dbReference type="Gene3D" id="3.40.1350.10">
    <property type="match status" value="1"/>
</dbReference>
<dbReference type="GO" id="GO:0003676">
    <property type="term" value="F:nucleic acid binding"/>
    <property type="evidence" value="ECO:0007669"/>
    <property type="project" value="InterPro"/>
</dbReference>
<name>A0A7J3M1W2_ARCFL</name>
<dbReference type="GO" id="GO:0005737">
    <property type="term" value="C:cytoplasm"/>
    <property type="evidence" value="ECO:0007669"/>
    <property type="project" value="TreeGrafter"/>
</dbReference>
<dbReference type="EC" id="4.6.1.16" evidence="3"/>
<evidence type="ECO:0000313" key="3">
    <source>
        <dbReference type="EMBL" id="HGT82355.1"/>
    </source>
</evidence>
<dbReference type="Pfam" id="PF02778">
    <property type="entry name" value="tRNA_int_endo_N"/>
    <property type="match status" value="2"/>
</dbReference>
<dbReference type="InterPro" id="IPR006678">
    <property type="entry name" value="tRNA_intron_Endonuc_N"/>
</dbReference>
<dbReference type="EMBL" id="DSYZ01000028">
    <property type="protein sequence ID" value="HGT82355.1"/>
    <property type="molecule type" value="Genomic_DNA"/>
</dbReference>
<dbReference type="InterPro" id="IPR011856">
    <property type="entry name" value="tRNA_endonuc-like_dom_sf"/>
</dbReference>
<comment type="caution">
    <text evidence="3">The sequence shown here is derived from an EMBL/GenBank/DDBJ whole genome shotgun (WGS) entry which is preliminary data.</text>
</comment>
<evidence type="ECO:0000259" key="2">
    <source>
        <dbReference type="Pfam" id="PF02778"/>
    </source>
</evidence>
<gene>
    <name evidence="3" type="primary">endA</name>
    <name evidence="3" type="ORF">ENT52_01295</name>
</gene>
<dbReference type="InterPro" id="IPR036740">
    <property type="entry name" value="tRNA_intron_Endonuc_N_sf"/>
</dbReference>
<feature type="domain" description="tRNA intron endonuclease catalytic" evidence="1">
    <location>
        <begin position="215"/>
        <end position="291"/>
    </location>
</feature>
<dbReference type="PANTHER" id="PTHR21227">
    <property type="entry name" value="TRNA-SPLICING ENDONUCLEASE SUBUNIT SEN2"/>
    <property type="match status" value="1"/>
</dbReference>
<reference evidence="3" key="1">
    <citation type="journal article" date="2020" name="mSystems">
        <title>Genome- and Community-Level Interaction Insights into Carbon Utilization and Element Cycling Functions of Hydrothermarchaeota in Hydrothermal Sediment.</title>
        <authorList>
            <person name="Zhou Z."/>
            <person name="Liu Y."/>
            <person name="Xu W."/>
            <person name="Pan J."/>
            <person name="Luo Z.H."/>
            <person name="Li M."/>
        </authorList>
    </citation>
    <scope>NUCLEOTIDE SEQUENCE [LARGE SCALE GENOMIC DNA]</scope>
    <source>
        <strain evidence="3">SpSt-587</strain>
    </source>
</reference>
<proteinExistence type="predicted"/>
<dbReference type="Gene3D" id="3.40.1350.150">
    <property type="match status" value="1"/>
</dbReference>
<dbReference type="InterPro" id="IPR006677">
    <property type="entry name" value="tRNA_intron_Endonuc_cat-like"/>
</dbReference>
<dbReference type="PANTHER" id="PTHR21227:SF0">
    <property type="entry name" value="TRNA-SPLICING ENDONUCLEASE SUBUNIT SEN2"/>
    <property type="match status" value="1"/>
</dbReference>